<protein>
    <submittedName>
        <fullName evidence="4">GNAT family N-acetyltransferase</fullName>
    </submittedName>
</protein>
<name>A0A937XCT8_UNCW3</name>
<evidence type="ECO:0000259" key="3">
    <source>
        <dbReference type="PROSITE" id="PS51186"/>
    </source>
</evidence>
<gene>
    <name evidence="4" type="ORF">FJY68_05655</name>
</gene>
<dbReference type="Pfam" id="PF00583">
    <property type="entry name" value="Acetyltransf_1"/>
    <property type="match status" value="1"/>
</dbReference>
<dbReference type="InterPro" id="IPR050832">
    <property type="entry name" value="Bact_Acetyltransf"/>
</dbReference>
<keyword evidence="1" id="KW-0808">Transferase</keyword>
<organism evidence="4 5">
    <name type="scientific">candidate division WOR-3 bacterium</name>
    <dbReference type="NCBI Taxonomy" id="2052148"/>
    <lineage>
        <taxon>Bacteria</taxon>
        <taxon>Bacteria division WOR-3</taxon>
    </lineage>
</organism>
<dbReference type="CDD" id="cd04301">
    <property type="entry name" value="NAT_SF"/>
    <property type="match status" value="1"/>
</dbReference>
<feature type="domain" description="N-acetyltransferase" evidence="3">
    <location>
        <begin position="31"/>
        <end position="175"/>
    </location>
</feature>
<evidence type="ECO:0000256" key="2">
    <source>
        <dbReference type="ARBA" id="ARBA00023315"/>
    </source>
</evidence>
<evidence type="ECO:0000256" key="1">
    <source>
        <dbReference type="ARBA" id="ARBA00022679"/>
    </source>
</evidence>
<dbReference type="PANTHER" id="PTHR43877">
    <property type="entry name" value="AMINOALKYLPHOSPHONATE N-ACETYLTRANSFERASE-RELATED-RELATED"/>
    <property type="match status" value="1"/>
</dbReference>
<dbReference type="Gene3D" id="3.40.630.30">
    <property type="match status" value="1"/>
</dbReference>
<dbReference type="PROSITE" id="PS51186">
    <property type="entry name" value="GNAT"/>
    <property type="match status" value="1"/>
</dbReference>
<dbReference type="EMBL" id="VGIR01000025">
    <property type="protein sequence ID" value="MBM3331325.1"/>
    <property type="molecule type" value="Genomic_DNA"/>
</dbReference>
<dbReference type="GO" id="GO:0016747">
    <property type="term" value="F:acyltransferase activity, transferring groups other than amino-acyl groups"/>
    <property type="evidence" value="ECO:0007669"/>
    <property type="project" value="InterPro"/>
</dbReference>
<dbReference type="InterPro" id="IPR000182">
    <property type="entry name" value="GNAT_dom"/>
</dbReference>
<proteinExistence type="predicted"/>
<sequence length="175" mass="19892">MKKPRPSNSKVNFSIRRAGTRDLPELKRMRIALQDLLMGRDPRVWRLSQELIDTLEEFYAKVMERDENRVFVAAAPGGKPVGMLLARILDNPNLDPRPFGRIDDAWVDPEWRERGVMTGLTRAAAQFLATHRVSMVMLDWANNNPPSGTCWQKLGFEPLMTMGFASPAGILSRKE</sequence>
<dbReference type="Proteomes" id="UP000779900">
    <property type="component" value="Unassembled WGS sequence"/>
</dbReference>
<accession>A0A937XCT8</accession>
<dbReference type="InterPro" id="IPR016181">
    <property type="entry name" value="Acyl_CoA_acyltransferase"/>
</dbReference>
<keyword evidence="2" id="KW-0012">Acyltransferase</keyword>
<dbReference type="AlphaFoldDB" id="A0A937XCT8"/>
<evidence type="ECO:0000313" key="5">
    <source>
        <dbReference type="Proteomes" id="UP000779900"/>
    </source>
</evidence>
<dbReference type="SUPFAM" id="SSF55729">
    <property type="entry name" value="Acyl-CoA N-acyltransferases (Nat)"/>
    <property type="match status" value="1"/>
</dbReference>
<evidence type="ECO:0000313" key="4">
    <source>
        <dbReference type="EMBL" id="MBM3331325.1"/>
    </source>
</evidence>
<reference evidence="4" key="1">
    <citation type="submission" date="2019-03" db="EMBL/GenBank/DDBJ databases">
        <title>Lake Tanganyika Metagenome-Assembled Genomes (MAGs).</title>
        <authorList>
            <person name="Tran P."/>
        </authorList>
    </citation>
    <scope>NUCLEOTIDE SEQUENCE</scope>
    <source>
        <strain evidence="4">K_DeepCast_150m_m2_040</strain>
    </source>
</reference>
<comment type="caution">
    <text evidence="4">The sequence shown here is derived from an EMBL/GenBank/DDBJ whole genome shotgun (WGS) entry which is preliminary data.</text>
</comment>